<evidence type="ECO:0000256" key="5">
    <source>
        <dbReference type="RuleBase" id="RU363034"/>
    </source>
</evidence>
<dbReference type="PROSITE" id="PS50240">
    <property type="entry name" value="TRYPSIN_DOM"/>
    <property type="match status" value="1"/>
</dbReference>
<keyword evidence="8" id="KW-1185">Reference proteome</keyword>
<dbReference type="FunCoup" id="A7RJF4">
    <property type="interactions" value="29"/>
</dbReference>
<evidence type="ECO:0000259" key="6">
    <source>
        <dbReference type="PROSITE" id="PS50240"/>
    </source>
</evidence>
<keyword evidence="1 5" id="KW-0645">Protease</keyword>
<evidence type="ECO:0000313" key="7">
    <source>
        <dbReference type="EMBL" id="EDO48368.1"/>
    </source>
</evidence>
<dbReference type="InterPro" id="IPR001254">
    <property type="entry name" value="Trypsin_dom"/>
</dbReference>
<dbReference type="InterPro" id="IPR001314">
    <property type="entry name" value="Peptidase_S1A"/>
</dbReference>
<dbReference type="CDD" id="cd00190">
    <property type="entry name" value="Tryp_SPc"/>
    <property type="match status" value="1"/>
</dbReference>
<dbReference type="FunFam" id="2.40.10.10:FF:000003">
    <property type="entry name" value="Transmembrane serine protease 3"/>
    <property type="match status" value="1"/>
</dbReference>
<dbReference type="SUPFAM" id="SSF50494">
    <property type="entry name" value="Trypsin-like serine proteases"/>
    <property type="match status" value="1"/>
</dbReference>
<keyword evidence="2 5" id="KW-0378">Hydrolase</keyword>
<dbReference type="GO" id="GO:0006508">
    <property type="term" value="P:proteolysis"/>
    <property type="evidence" value="ECO:0000318"/>
    <property type="project" value="GO_Central"/>
</dbReference>
<dbReference type="GO" id="GO:0004252">
    <property type="term" value="F:serine-type endopeptidase activity"/>
    <property type="evidence" value="ECO:0000318"/>
    <property type="project" value="GO_Central"/>
</dbReference>
<dbReference type="InterPro" id="IPR009003">
    <property type="entry name" value="Peptidase_S1_PA"/>
</dbReference>
<dbReference type="OrthoDB" id="5949941at2759"/>
<dbReference type="InParanoid" id="A7RJF4"/>
<keyword evidence="4" id="KW-1015">Disulfide bond</keyword>
<dbReference type="eggNOG" id="KOG3627">
    <property type="taxonomic scope" value="Eukaryota"/>
</dbReference>
<dbReference type="PANTHER" id="PTHR24250:SF27">
    <property type="entry name" value="ELASTASE 2 LIKE"/>
    <property type="match status" value="1"/>
</dbReference>
<gene>
    <name evidence="7" type="ORF">NEMVEDRAFT_v1g83864</name>
</gene>
<evidence type="ECO:0000256" key="2">
    <source>
        <dbReference type="ARBA" id="ARBA00022801"/>
    </source>
</evidence>
<dbReference type="AlphaFoldDB" id="A7RJF4"/>
<dbReference type="Proteomes" id="UP000001593">
    <property type="component" value="Unassembled WGS sequence"/>
</dbReference>
<evidence type="ECO:0000313" key="8">
    <source>
        <dbReference type="Proteomes" id="UP000001593"/>
    </source>
</evidence>
<dbReference type="Gene3D" id="2.40.10.10">
    <property type="entry name" value="Trypsin-like serine proteases"/>
    <property type="match status" value="1"/>
</dbReference>
<dbReference type="EMBL" id="DS469514">
    <property type="protein sequence ID" value="EDO48368.1"/>
    <property type="molecule type" value="Genomic_DNA"/>
</dbReference>
<proteinExistence type="predicted"/>
<dbReference type="PROSITE" id="PS00135">
    <property type="entry name" value="TRYPSIN_SER"/>
    <property type="match status" value="1"/>
</dbReference>
<dbReference type="PROSITE" id="PS00134">
    <property type="entry name" value="TRYPSIN_HIS"/>
    <property type="match status" value="1"/>
</dbReference>
<dbReference type="InterPro" id="IPR033116">
    <property type="entry name" value="TRYPSIN_SER"/>
</dbReference>
<evidence type="ECO:0000256" key="4">
    <source>
        <dbReference type="ARBA" id="ARBA00023157"/>
    </source>
</evidence>
<dbReference type="InterPro" id="IPR018114">
    <property type="entry name" value="TRYPSIN_HIS"/>
</dbReference>
<sequence length="251" mass="27382">MITGTDAVPHSWPWQISLETTKDRNRWFHTCGGSLISPEYIVTAAHCFPNNPDVTMFRVVVGQHDRLNGGDGQTPIAIHEVIKHESFSMRHLRNDIALIRLVKPVTLSERVGTVCLPSHGDRITPGTKCFITGWGRTVGGGQSARILQQAEMPIASHKDCSAANSRLVPVHEESMLCAGHATTGVHVSGCQGDSGGPFVCEESGRWVLRGAVSWGNPRCLAENFYTVFARMSSYVNWINSKMSTAGKVAKT</sequence>
<keyword evidence="3 5" id="KW-0720">Serine protease</keyword>
<name>A7RJF4_NEMVE</name>
<dbReference type="STRING" id="45351.A7RJF4"/>
<accession>A7RJF4</accession>
<dbReference type="PhylomeDB" id="A7RJF4"/>
<dbReference type="PANTHER" id="PTHR24250">
    <property type="entry name" value="CHYMOTRYPSIN-RELATED"/>
    <property type="match status" value="1"/>
</dbReference>
<organism evidence="7 8">
    <name type="scientific">Nematostella vectensis</name>
    <name type="common">Starlet sea anemone</name>
    <dbReference type="NCBI Taxonomy" id="45351"/>
    <lineage>
        <taxon>Eukaryota</taxon>
        <taxon>Metazoa</taxon>
        <taxon>Cnidaria</taxon>
        <taxon>Anthozoa</taxon>
        <taxon>Hexacorallia</taxon>
        <taxon>Actiniaria</taxon>
        <taxon>Edwardsiidae</taxon>
        <taxon>Nematostella</taxon>
    </lineage>
</organism>
<protein>
    <recommendedName>
        <fullName evidence="6">Peptidase S1 domain-containing protein</fullName>
    </recommendedName>
</protein>
<dbReference type="InterPro" id="IPR043504">
    <property type="entry name" value="Peptidase_S1_PA_chymotrypsin"/>
</dbReference>
<feature type="domain" description="Peptidase S1" evidence="6">
    <location>
        <begin position="1"/>
        <end position="243"/>
    </location>
</feature>
<reference evidence="7 8" key="1">
    <citation type="journal article" date="2007" name="Science">
        <title>Sea anemone genome reveals ancestral eumetazoan gene repertoire and genomic organization.</title>
        <authorList>
            <person name="Putnam N.H."/>
            <person name="Srivastava M."/>
            <person name="Hellsten U."/>
            <person name="Dirks B."/>
            <person name="Chapman J."/>
            <person name="Salamov A."/>
            <person name="Terry A."/>
            <person name="Shapiro H."/>
            <person name="Lindquist E."/>
            <person name="Kapitonov V.V."/>
            <person name="Jurka J."/>
            <person name="Genikhovich G."/>
            <person name="Grigoriev I.V."/>
            <person name="Lucas S.M."/>
            <person name="Steele R.E."/>
            <person name="Finnerty J.R."/>
            <person name="Technau U."/>
            <person name="Martindale M.Q."/>
            <person name="Rokhsar D.S."/>
        </authorList>
    </citation>
    <scope>NUCLEOTIDE SEQUENCE [LARGE SCALE GENOMIC DNA]</scope>
    <source>
        <strain evidence="8">CH2 X CH6</strain>
    </source>
</reference>
<dbReference type="HOGENOM" id="CLU_006842_7_0_1"/>
<dbReference type="MEROPS" id="S01.157"/>
<evidence type="ECO:0000256" key="3">
    <source>
        <dbReference type="ARBA" id="ARBA00022825"/>
    </source>
</evidence>
<dbReference type="SMART" id="SM00020">
    <property type="entry name" value="Tryp_SPc"/>
    <property type="match status" value="1"/>
</dbReference>
<dbReference type="Pfam" id="PF00089">
    <property type="entry name" value="Trypsin"/>
    <property type="match status" value="1"/>
</dbReference>
<dbReference type="KEGG" id="nve:5520496"/>
<dbReference type="PRINTS" id="PR00722">
    <property type="entry name" value="CHYMOTRYPSIN"/>
</dbReference>
<evidence type="ECO:0000256" key="1">
    <source>
        <dbReference type="ARBA" id="ARBA00022670"/>
    </source>
</evidence>
<dbReference type="OMA" id="CAGHATT"/>